<feature type="transmembrane region" description="Helical" evidence="1">
    <location>
        <begin position="1213"/>
        <end position="1233"/>
    </location>
</feature>
<sequence>MEKELDYLVDNEEEDKSIKARQLIFLEEIEELKTKKYLGAYVSQQVTEAYLRYVEDQKDKVSSEVEIPNKEVLKKQAISKEVPKRRSQIGAVGPKEPLESIDRKKIVQTKYSSTKEEERRAFLNSLVGKTNSHQIEPDESQVDFEAKAEKIIQEPRQNISVNHEKTPSKAKPLTKEQQRSRNLSFILSTGVVLLLLGGLVLATTSWFMFAPVIKVLFILSVSIVFGGMGIVAQKLKIKQTSFAFMALAFLFLPISVVSSAYYELFGSFFSLTGEGRDWLGVIVTGIFIAIYGSVAKKYESKLFKWITLLFVYSFMVFLVLALTGYTRYRLFSLGLLLLVISLSRIIKQKKIQTLIHFFEKELIVFQISSLSISSIWLLTTIQANFLTVVNFGLYGILFFSLSLQLKKENLALQIIGNIFLNMGILISLLLSYPVSPSIAVVVMAVLSSAFLWLSKIKRLQVISVIFIKRQVWASGLVTLIYGTLYGFSLLALNLKEPFIDQLFLGVAALIFLGGSYQFMKLTNSKFTCFYFYGMSYLTIASCLTLMQVDGIFGQRLLLISSIIGYSLIFLRKPFIQSKLMLGSASLIWYLSTLTKILWLLTAWEQTFWLVILWSVILGTTIYFKLVEKEKSRPLLEWGIPTSLVISLLPLVKNVENYGLAIAGFSLVLLILSFVLTHFKQTILAASSLVVASVIYLVSLISLVVQLNLIEGTWLNIGVLLLGILFSYLLRSHLSVKVSAIGIVLFSGLSSLYPLHLIKVTPIGIILYSQVIAVLFGIVSWKLKGNAPLIKELKQSVHWGMHSLFLVSLGSIVSFNQWLTAPIIYLLPLICYGWLLMVTINEGPIQSKFSYLGINSSLMTLFLMSLGQLASFSWLDGPVISLIMALLLYGCYRGIPQLKIVASWLGMGATLIALAINTPIYFEHIMWGAFIVSLFLWFLLCDYLKDYPLKGLKIGQLLGWFTLIAWHVHVLEFKWYFITLLLFLVINGILTWLKKEALLSVNPLQLSPNLIVTLVGISYLRIQLYIEGAVLLEACLILFFMCYTYLFARQTMGKVAKAILQTAFLVSVLDFCYWGIHYGQKFVTIPAVLTLKVTVSLIVVSLILRYVWHLSEKQLKVEWAIVALGLMILLQEALWTGTIKQFLSFTVFSLLCYLIGYKFHFKGYKYSGLIGLFVGVLSLRQLVWSDNKVIYELAIIIFTTVFLYMLTKQKQQPMILLITKTAFYLSIADLSYWMLRYFEASLYQPLYKTAQIAVAFIILSLILRRVWQVSQQYLLLEWGYVIVGMGILMVQALEVGTLSQLLVFSVAALICMITGFIFKFKSYFIVGITTIAISLVYNQRHFWSSLPWWFYLILGGVLLIAIASSTEWRQRKKEEGGLSLVKKVVKIFDQWH</sequence>
<feature type="transmembrane region" description="Helical" evidence="1">
    <location>
        <begin position="1004"/>
        <end position="1021"/>
    </location>
</feature>
<evidence type="ECO:0000313" key="3">
    <source>
        <dbReference type="Proteomes" id="UP000000212"/>
    </source>
</evidence>
<feature type="transmembrane region" description="Helical" evidence="1">
    <location>
        <begin position="950"/>
        <end position="968"/>
    </location>
</feature>
<feature type="transmembrane region" description="Helical" evidence="1">
    <location>
        <begin position="1118"/>
        <end position="1135"/>
    </location>
</feature>
<feature type="transmembrane region" description="Helical" evidence="1">
    <location>
        <begin position="473"/>
        <end position="492"/>
    </location>
</feature>
<protein>
    <submittedName>
        <fullName evidence="2">Membrane protein</fullName>
    </submittedName>
</protein>
<feature type="transmembrane region" description="Helical" evidence="1">
    <location>
        <begin position="579"/>
        <end position="600"/>
    </location>
</feature>
<feature type="transmembrane region" description="Helical" evidence="1">
    <location>
        <begin position="712"/>
        <end position="730"/>
    </location>
</feature>
<gene>
    <name evidence="2" type="ORF">BN424_2306</name>
</gene>
<feature type="transmembrane region" description="Helical" evidence="1">
    <location>
        <begin position="1245"/>
        <end position="1262"/>
    </location>
</feature>
<feature type="transmembrane region" description="Helical" evidence="1">
    <location>
        <begin position="871"/>
        <end position="888"/>
    </location>
</feature>
<feature type="transmembrane region" description="Helical" evidence="1">
    <location>
        <begin position="682"/>
        <end position="706"/>
    </location>
</feature>
<feature type="transmembrane region" description="Helical" evidence="1">
    <location>
        <begin position="1188"/>
        <end position="1206"/>
    </location>
</feature>
<feature type="transmembrane region" description="Helical" evidence="1">
    <location>
        <begin position="925"/>
        <end position="943"/>
    </location>
</feature>
<feature type="transmembrane region" description="Helical" evidence="1">
    <location>
        <begin position="302"/>
        <end position="322"/>
    </location>
</feature>
<feature type="transmembrane region" description="Helical" evidence="1">
    <location>
        <begin position="1081"/>
        <end position="1106"/>
    </location>
</feature>
<feature type="transmembrane region" description="Helical" evidence="1">
    <location>
        <begin position="385"/>
        <end position="403"/>
    </location>
</feature>
<dbReference type="EMBL" id="HE999757">
    <property type="protein sequence ID" value="CCO11746.2"/>
    <property type="molecule type" value="Genomic_DNA"/>
</dbReference>
<feature type="transmembrane region" description="Helical" evidence="1">
    <location>
        <begin position="1298"/>
        <end position="1317"/>
    </location>
</feature>
<keyword evidence="1" id="KW-1133">Transmembrane helix</keyword>
<feature type="transmembrane region" description="Helical" evidence="1">
    <location>
        <begin position="634"/>
        <end position="651"/>
    </location>
</feature>
<dbReference type="Proteomes" id="UP000000212">
    <property type="component" value="Chromosome"/>
</dbReference>
<feature type="transmembrane region" description="Helical" evidence="1">
    <location>
        <begin position="410"/>
        <end position="430"/>
    </location>
</feature>
<accession>K8ET30</accession>
<name>K8ET30_CARML</name>
<feature type="transmembrane region" description="Helical" evidence="1">
    <location>
        <begin position="1165"/>
        <end position="1182"/>
    </location>
</feature>
<feature type="transmembrane region" description="Helical" evidence="1">
    <location>
        <begin position="900"/>
        <end position="919"/>
    </location>
</feature>
<feature type="transmembrane region" description="Helical" evidence="1">
    <location>
        <begin position="278"/>
        <end position="295"/>
    </location>
</feature>
<keyword evidence="1" id="KW-0472">Membrane</keyword>
<feature type="transmembrane region" description="Helical" evidence="1">
    <location>
        <begin position="818"/>
        <end position="836"/>
    </location>
</feature>
<feature type="transmembrane region" description="Helical" evidence="1">
    <location>
        <begin position="242"/>
        <end position="262"/>
    </location>
</feature>
<feature type="transmembrane region" description="Helical" evidence="1">
    <location>
        <begin position="436"/>
        <end position="453"/>
    </location>
</feature>
<feature type="transmembrane region" description="Helical" evidence="1">
    <location>
        <begin position="1027"/>
        <end position="1045"/>
    </location>
</feature>
<evidence type="ECO:0000256" key="1">
    <source>
        <dbReference type="SAM" id="Phobius"/>
    </source>
</evidence>
<feature type="transmembrane region" description="Helical" evidence="1">
    <location>
        <begin position="606"/>
        <end position="625"/>
    </location>
</feature>
<feature type="transmembrane region" description="Helical" evidence="1">
    <location>
        <begin position="737"/>
        <end position="756"/>
    </location>
</feature>
<feature type="transmembrane region" description="Helical" evidence="1">
    <location>
        <begin position="552"/>
        <end position="570"/>
    </location>
</feature>
<feature type="transmembrane region" description="Helical" evidence="1">
    <location>
        <begin position="528"/>
        <end position="546"/>
    </location>
</feature>
<feature type="transmembrane region" description="Helical" evidence="1">
    <location>
        <begin position="1141"/>
        <end position="1158"/>
    </location>
</feature>
<evidence type="ECO:0000313" key="2">
    <source>
        <dbReference type="EMBL" id="CCO11746.2"/>
    </source>
</evidence>
<feature type="transmembrane region" description="Helical" evidence="1">
    <location>
        <begin position="1345"/>
        <end position="1362"/>
    </location>
</feature>
<keyword evidence="1" id="KW-0812">Transmembrane</keyword>
<dbReference type="STRING" id="1234679.BN424_2306"/>
<feature type="transmembrane region" description="Helical" evidence="1">
    <location>
        <begin position="208"/>
        <end position="230"/>
    </location>
</feature>
<dbReference type="KEGG" id="cml:BN424_2306"/>
<feature type="transmembrane region" description="Helical" evidence="1">
    <location>
        <begin position="974"/>
        <end position="992"/>
    </location>
</feature>
<dbReference type="HOGENOM" id="CLU_275306_0_0_9"/>
<keyword evidence="3" id="KW-1185">Reference proteome</keyword>
<feature type="transmembrane region" description="Helical" evidence="1">
    <location>
        <begin position="498"/>
        <end position="516"/>
    </location>
</feature>
<dbReference type="eggNOG" id="COG3115">
    <property type="taxonomic scope" value="Bacteria"/>
</dbReference>
<organism evidence="2 3">
    <name type="scientific">Carnobacterium maltaromaticum LMA28</name>
    <dbReference type="NCBI Taxonomy" id="1234679"/>
    <lineage>
        <taxon>Bacteria</taxon>
        <taxon>Bacillati</taxon>
        <taxon>Bacillota</taxon>
        <taxon>Bacilli</taxon>
        <taxon>Lactobacillales</taxon>
        <taxon>Carnobacteriaceae</taxon>
        <taxon>Carnobacterium</taxon>
    </lineage>
</organism>
<feature type="transmembrane region" description="Helical" evidence="1">
    <location>
        <begin position="657"/>
        <end position="675"/>
    </location>
</feature>
<feature type="transmembrane region" description="Helical" evidence="1">
    <location>
        <begin position="1274"/>
        <end position="1292"/>
    </location>
</feature>
<proteinExistence type="predicted"/>
<reference evidence="3" key="1">
    <citation type="journal article" date="2013" name="Genome Announc.">
        <title>Complete Chromosome Sequence of Carnobacterium maltaromaticum LMA 28.</title>
        <authorList>
            <person name="Cailliez-Grimal C."/>
            <person name="Chaillou S."/>
            <person name="Anba-Mondoloni J."/>
            <person name="Loux V."/>
            <person name="Afzal M.I."/>
            <person name="Rahman A."/>
            <person name="Kergourlay G."/>
            <person name="Champomier-Verges M.C."/>
            <person name="Zagorec M."/>
            <person name="Dalgaard P."/>
            <person name="Leisner J.J."/>
            <person name="Prevost H."/>
            <person name="Revol-Junelles A.M."/>
            <person name="Borges F."/>
        </authorList>
    </citation>
    <scope>NUCLEOTIDE SEQUENCE</scope>
    <source>
        <strain evidence="3">LMA28</strain>
    </source>
</reference>
<feature type="transmembrane region" description="Helical" evidence="1">
    <location>
        <begin position="1057"/>
        <end position="1075"/>
    </location>
</feature>
<feature type="transmembrane region" description="Helical" evidence="1">
    <location>
        <begin position="762"/>
        <end position="782"/>
    </location>
</feature>
<feature type="transmembrane region" description="Helical" evidence="1">
    <location>
        <begin position="183"/>
        <end position="202"/>
    </location>
</feature>